<proteinExistence type="predicted"/>
<name>A0A916VTG2_9RHOB</name>
<accession>A0A916VTG2</accession>
<gene>
    <name evidence="1" type="ORF">GCM10011498_36040</name>
</gene>
<reference evidence="1" key="1">
    <citation type="journal article" date="2014" name="Int. J. Syst. Evol. Microbiol.">
        <title>Complete genome sequence of Corynebacterium casei LMG S-19264T (=DSM 44701T), isolated from a smear-ripened cheese.</title>
        <authorList>
            <consortium name="US DOE Joint Genome Institute (JGI-PGF)"/>
            <person name="Walter F."/>
            <person name="Albersmeier A."/>
            <person name="Kalinowski J."/>
            <person name="Ruckert C."/>
        </authorList>
    </citation>
    <scope>NUCLEOTIDE SEQUENCE</scope>
    <source>
        <strain evidence="1">CGMCC 1.15880</strain>
    </source>
</reference>
<dbReference type="EMBL" id="BMKA01000008">
    <property type="protein sequence ID" value="GGA31581.1"/>
    <property type="molecule type" value="Genomic_DNA"/>
</dbReference>
<dbReference type="Proteomes" id="UP000628017">
    <property type="component" value="Unassembled WGS sequence"/>
</dbReference>
<comment type="caution">
    <text evidence="1">The sequence shown here is derived from an EMBL/GenBank/DDBJ whole genome shotgun (WGS) entry which is preliminary data.</text>
</comment>
<reference evidence="1" key="2">
    <citation type="submission" date="2020-09" db="EMBL/GenBank/DDBJ databases">
        <authorList>
            <person name="Sun Q."/>
            <person name="Zhou Y."/>
        </authorList>
    </citation>
    <scope>NUCLEOTIDE SEQUENCE</scope>
    <source>
        <strain evidence="1">CGMCC 1.15880</strain>
    </source>
</reference>
<evidence type="ECO:0000313" key="2">
    <source>
        <dbReference type="Proteomes" id="UP000628017"/>
    </source>
</evidence>
<evidence type="ECO:0000313" key="1">
    <source>
        <dbReference type="EMBL" id="GGA31581.1"/>
    </source>
</evidence>
<protein>
    <submittedName>
        <fullName evidence="1">Uncharacterized protein</fullName>
    </submittedName>
</protein>
<dbReference type="RefSeq" id="WP_308420718.1">
    <property type="nucleotide sequence ID" value="NZ_BMKA01000008.1"/>
</dbReference>
<organism evidence="1 2">
    <name type="scientific">Neptunicoccus cionae</name>
    <dbReference type="NCBI Taxonomy" id="2035344"/>
    <lineage>
        <taxon>Bacteria</taxon>
        <taxon>Pseudomonadati</taxon>
        <taxon>Pseudomonadota</taxon>
        <taxon>Alphaproteobacteria</taxon>
        <taxon>Rhodobacterales</taxon>
        <taxon>Paracoccaceae</taxon>
        <taxon>Neptunicoccus</taxon>
    </lineage>
</organism>
<sequence length="178" mass="19734">MFTLFLAACGTPPPDRLPAVQQSEVAALEASILALGPNIDPEEAARAAYIAFHYPRKLAVEYGITDPPLIHNTKVNAGTRPRGLCWHWAEDTENRLAAENFQTLELHRAIANSDVAFRIDHSTVLIGRIGSTMEESIILDPWRFGGPLYWGTVAGDKKYKWLRQEDVLARRAAERAAG</sequence>
<keyword evidence="2" id="KW-1185">Reference proteome</keyword>
<dbReference type="AlphaFoldDB" id="A0A916VTG2"/>